<keyword evidence="2" id="KW-1185">Reference proteome</keyword>
<accession>A0A2K8SJP3</accession>
<dbReference type="KEGG" id="nfl:COO91_01541"/>
<evidence type="ECO:0000313" key="1">
    <source>
        <dbReference type="EMBL" id="AUB35651.1"/>
    </source>
</evidence>
<dbReference type="AlphaFoldDB" id="A0A2K8SJP3"/>
<dbReference type="Proteomes" id="UP000232003">
    <property type="component" value="Chromosome"/>
</dbReference>
<proteinExistence type="predicted"/>
<gene>
    <name evidence="1" type="ORF">COO91_01541</name>
</gene>
<reference evidence="1 2" key="1">
    <citation type="submission" date="2017-11" db="EMBL/GenBank/DDBJ databases">
        <title>Complete genome of a free-living desiccation-tolerant cyanobacterium and its photosynthetic adaptation to extreme terrestrial habitat.</title>
        <authorList>
            <person name="Shang J."/>
        </authorList>
    </citation>
    <scope>NUCLEOTIDE SEQUENCE [LARGE SCALE GENOMIC DNA]</scope>
    <source>
        <strain evidence="1 2">CCNUN1</strain>
    </source>
</reference>
<name>A0A2K8SJP3_9NOSO</name>
<sequence length="41" mass="4597">MTLKQLIISYICPFTEIVIILESQLKGDTDYQVIKGLPKSG</sequence>
<organism evidence="1 2">
    <name type="scientific">Nostoc flagelliforme CCNUN1</name>
    <dbReference type="NCBI Taxonomy" id="2038116"/>
    <lineage>
        <taxon>Bacteria</taxon>
        <taxon>Bacillati</taxon>
        <taxon>Cyanobacteriota</taxon>
        <taxon>Cyanophyceae</taxon>
        <taxon>Nostocales</taxon>
        <taxon>Nostocaceae</taxon>
        <taxon>Nostoc</taxon>
    </lineage>
</organism>
<protein>
    <submittedName>
        <fullName evidence="1">Uncharacterized protein</fullName>
    </submittedName>
</protein>
<evidence type="ECO:0000313" key="2">
    <source>
        <dbReference type="Proteomes" id="UP000232003"/>
    </source>
</evidence>
<dbReference type="EMBL" id="CP024785">
    <property type="protein sequence ID" value="AUB35651.1"/>
    <property type="molecule type" value="Genomic_DNA"/>
</dbReference>